<evidence type="ECO:0000256" key="1">
    <source>
        <dbReference type="ARBA" id="ARBA00006484"/>
    </source>
</evidence>
<dbReference type="Proteomes" id="UP000253742">
    <property type="component" value="Unassembled WGS sequence"/>
</dbReference>
<dbReference type="OrthoDB" id="3212478at2"/>
<name>A0A369UWV1_9ACTN</name>
<dbReference type="Gene3D" id="3.40.50.720">
    <property type="entry name" value="NAD(P)-binding Rossmann-like Domain"/>
    <property type="match status" value="1"/>
</dbReference>
<dbReference type="Pfam" id="PF00106">
    <property type="entry name" value="adh_short"/>
    <property type="match status" value="1"/>
</dbReference>
<accession>A0A369UWV1</accession>
<dbReference type="AlphaFoldDB" id="A0A369UWV1"/>
<dbReference type="PANTHER" id="PTHR44169">
    <property type="entry name" value="NADPH-DEPENDENT 1-ACYLDIHYDROXYACETONE PHOSPHATE REDUCTASE"/>
    <property type="match status" value="1"/>
</dbReference>
<evidence type="ECO:0000256" key="3">
    <source>
        <dbReference type="RuleBase" id="RU000363"/>
    </source>
</evidence>
<organism evidence="4 5">
    <name type="scientific">Streptomyces parvulus</name>
    <dbReference type="NCBI Taxonomy" id="146923"/>
    <lineage>
        <taxon>Bacteria</taxon>
        <taxon>Bacillati</taxon>
        <taxon>Actinomycetota</taxon>
        <taxon>Actinomycetes</taxon>
        <taxon>Kitasatosporales</taxon>
        <taxon>Streptomycetaceae</taxon>
        <taxon>Streptomyces</taxon>
    </lineage>
</organism>
<evidence type="ECO:0000313" key="5">
    <source>
        <dbReference type="Proteomes" id="UP000253742"/>
    </source>
</evidence>
<evidence type="ECO:0000256" key="2">
    <source>
        <dbReference type="ARBA" id="ARBA00023002"/>
    </source>
</evidence>
<dbReference type="EMBL" id="QQBH01000028">
    <property type="protein sequence ID" value="RDD85254.1"/>
    <property type="molecule type" value="Genomic_DNA"/>
</dbReference>
<dbReference type="SUPFAM" id="SSF51735">
    <property type="entry name" value="NAD(P)-binding Rossmann-fold domains"/>
    <property type="match status" value="1"/>
</dbReference>
<comment type="similarity">
    <text evidence="1 3">Belongs to the short-chain dehydrogenases/reductases (SDR) family.</text>
</comment>
<dbReference type="PRINTS" id="PR00081">
    <property type="entry name" value="GDHRDH"/>
</dbReference>
<sequence length="237" mass="24844">MHIAASTALVTGANRGIGRCFVDELLARGVRKVYATARRPELIKSKDPRVTTLRLDLLDDASISDAARLAQDVTLLVNNAGIATGAQLMTGALGDIRQDLETNFFGTLRVIRAFAPVLAANGGGGIVNVLSVASWVASEHGVGSYSVAKAAEWNMTNAVRLELRSQGTLVQGVHSGPAETDMTAPLAVPKIDPSEVARASLDGVEKNALEVVVDEPSRLAKAALSGDPEQLYGRYGG</sequence>
<dbReference type="RefSeq" id="WP_114532022.1">
    <property type="nucleotide sequence ID" value="NZ_QQBH01000028.1"/>
</dbReference>
<dbReference type="GO" id="GO:0016491">
    <property type="term" value="F:oxidoreductase activity"/>
    <property type="evidence" value="ECO:0007669"/>
    <property type="project" value="UniProtKB-KW"/>
</dbReference>
<comment type="caution">
    <text evidence="4">The sequence shown here is derived from an EMBL/GenBank/DDBJ whole genome shotgun (WGS) entry which is preliminary data.</text>
</comment>
<gene>
    <name evidence="4" type="ORF">DVZ84_30500</name>
</gene>
<proteinExistence type="inferred from homology"/>
<dbReference type="InterPro" id="IPR002347">
    <property type="entry name" value="SDR_fam"/>
</dbReference>
<dbReference type="NCBIfam" id="NF006119">
    <property type="entry name" value="PRK08264.1-5"/>
    <property type="match status" value="1"/>
</dbReference>
<dbReference type="InterPro" id="IPR036291">
    <property type="entry name" value="NAD(P)-bd_dom_sf"/>
</dbReference>
<dbReference type="PRINTS" id="PR00080">
    <property type="entry name" value="SDRFAMILY"/>
</dbReference>
<protein>
    <submittedName>
        <fullName evidence="4">SDR family NAD(P)-dependent oxidoreductase</fullName>
    </submittedName>
</protein>
<dbReference type="PANTHER" id="PTHR44169:SF6">
    <property type="entry name" value="NADPH-DEPENDENT 1-ACYLDIHYDROXYACETONE PHOSPHATE REDUCTASE"/>
    <property type="match status" value="1"/>
</dbReference>
<keyword evidence="2" id="KW-0560">Oxidoreductase</keyword>
<reference evidence="4 5" key="1">
    <citation type="submission" date="2018-07" db="EMBL/GenBank/DDBJ databases">
        <title>Genome guided investigation of antibiotics producing actinomycetales strain isolated from a Macau mangrove ecosystem.</title>
        <authorList>
            <person name="Hu D."/>
        </authorList>
    </citation>
    <scope>NUCLEOTIDE SEQUENCE [LARGE SCALE GENOMIC DNA]</scope>
    <source>
        <strain evidence="4 5">2297</strain>
    </source>
</reference>
<evidence type="ECO:0000313" key="4">
    <source>
        <dbReference type="EMBL" id="RDD85254.1"/>
    </source>
</evidence>